<protein>
    <submittedName>
        <fullName evidence="1">Uncharacterized protein</fullName>
    </submittedName>
</protein>
<sequence>MATTPTVHATFSVTSGRLCFGDLENIWQGASTEPVHGVPTFSALQGGTIKQFDFKYNLPAENGTWNAIQLVDVASQNVCGWLATHADVDPAQEVDKILRVSGAPYENNSGSRFNNEDTKAEGVLVVNRYDWGYYTHDRIQVNGIETLDDYDPDMAESVGLVDYERAKDQVTKWKDQHPSKRTASDNALWLRIPDGEYKFGRFGYNDARTAARSFLFFTTNTEFCMTALAGCSQPLRREEDV</sequence>
<comment type="caution">
    <text evidence="1">The sequence shown here is derived from an EMBL/GenBank/DDBJ whole genome shotgun (WGS) entry which is preliminary data.</text>
</comment>
<name>A0A9P9FV28_9HYPO</name>
<keyword evidence="2" id="KW-1185">Reference proteome</keyword>
<dbReference type="AlphaFoldDB" id="A0A9P9FV28"/>
<organism evidence="1 2">
    <name type="scientific">Dactylonectria macrodidyma</name>
    <dbReference type="NCBI Taxonomy" id="307937"/>
    <lineage>
        <taxon>Eukaryota</taxon>
        <taxon>Fungi</taxon>
        <taxon>Dikarya</taxon>
        <taxon>Ascomycota</taxon>
        <taxon>Pezizomycotina</taxon>
        <taxon>Sordariomycetes</taxon>
        <taxon>Hypocreomycetidae</taxon>
        <taxon>Hypocreales</taxon>
        <taxon>Nectriaceae</taxon>
        <taxon>Dactylonectria</taxon>
    </lineage>
</organism>
<reference evidence="1" key="1">
    <citation type="journal article" date="2021" name="Nat. Commun.">
        <title>Genetic determinants of endophytism in the Arabidopsis root mycobiome.</title>
        <authorList>
            <person name="Mesny F."/>
            <person name="Miyauchi S."/>
            <person name="Thiergart T."/>
            <person name="Pickel B."/>
            <person name="Atanasova L."/>
            <person name="Karlsson M."/>
            <person name="Huettel B."/>
            <person name="Barry K.W."/>
            <person name="Haridas S."/>
            <person name="Chen C."/>
            <person name="Bauer D."/>
            <person name="Andreopoulos W."/>
            <person name="Pangilinan J."/>
            <person name="LaButti K."/>
            <person name="Riley R."/>
            <person name="Lipzen A."/>
            <person name="Clum A."/>
            <person name="Drula E."/>
            <person name="Henrissat B."/>
            <person name="Kohler A."/>
            <person name="Grigoriev I.V."/>
            <person name="Martin F.M."/>
            <person name="Hacquard S."/>
        </authorList>
    </citation>
    <scope>NUCLEOTIDE SEQUENCE</scope>
    <source>
        <strain evidence="1">MPI-CAGE-AT-0147</strain>
    </source>
</reference>
<evidence type="ECO:0000313" key="2">
    <source>
        <dbReference type="Proteomes" id="UP000738349"/>
    </source>
</evidence>
<evidence type="ECO:0000313" key="1">
    <source>
        <dbReference type="EMBL" id="KAH7176797.1"/>
    </source>
</evidence>
<gene>
    <name evidence="1" type="ORF">EDB81DRAFT_773581</name>
</gene>
<dbReference type="OrthoDB" id="3535423at2759"/>
<accession>A0A9P9FV28</accession>
<dbReference type="EMBL" id="JAGMUV010000001">
    <property type="protein sequence ID" value="KAH7176797.1"/>
    <property type="molecule type" value="Genomic_DNA"/>
</dbReference>
<dbReference type="Proteomes" id="UP000738349">
    <property type="component" value="Unassembled WGS sequence"/>
</dbReference>
<proteinExistence type="predicted"/>